<name>A0A3N4LVH7_9PEZI</name>
<sequence length="88" mass="10060">MYLVWLALAPPRRVCTYVPNAATRNQEIRVRGRGKRKLKIKIKIKKRPTLSQKHKRGGTKFINAKRLISSGLGVMLLDLKFMGGILPY</sequence>
<dbReference type="Proteomes" id="UP000267821">
    <property type="component" value="Unassembled WGS sequence"/>
</dbReference>
<organism evidence="1 2">
    <name type="scientific">Terfezia boudieri ATCC MYA-4762</name>
    <dbReference type="NCBI Taxonomy" id="1051890"/>
    <lineage>
        <taxon>Eukaryota</taxon>
        <taxon>Fungi</taxon>
        <taxon>Dikarya</taxon>
        <taxon>Ascomycota</taxon>
        <taxon>Pezizomycotina</taxon>
        <taxon>Pezizomycetes</taxon>
        <taxon>Pezizales</taxon>
        <taxon>Pezizaceae</taxon>
        <taxon>Terfezia</taxon>
    </lineage>
</organism>
<protein>
    <submittedName>
        <fullName evidence="1">Uncharacterized protein</fullName>
    </submittedName>
</protein>
<accession>A0A3N4LVH7</accession>
<dbReference type="EMBL" id="ML121555">
    <property type="protein sequence ID" value="RPB22025.1"/>
    <property type="molecule type" value="Genomic_DNA"/>
</dbReference>
<evidence type="ECO:0000313" key="1">
    <source>
        <dbReference type="EMBL" id="RPB22025.1"/>
    </source>
</evidence>
<evidence type="ECO:0000313" key="2">
    <source>
        <dbReference type="Proteomes" id="UP000267821"/>
    </source>
</evidence>
<reference evidence="1 2" key="1">
    <citation type="journal article" date="2018" name="Nat. Ecol. Evol.">
        <title>Pezizomycetes genomes reveal the molecular basis of ectomycorrhizal truffle lifestyle.</title>
        <authorList>
            <person name="Murat C."/>
            <person name="Payen T."/>
            <person name="Noel B."/>
            <person name="Kuo A."/>
            <person name="Morin E."/>
            <person name="Chen J."/>
            <person name="Kohler A."/>
            <person name="Krizsan K."/>
            <person name="Balestrini R."/>
            <person name="Da Silva C."/>
            <person name="Montanini B."/>
            <person name="Hainaut M."/>
            <person name="Levati E."/>
            <person name="Barry K.W."/>
            <person name="Belfiori B."/>
            <person name="Cichocki N."/>
            <person name="Clum A."/>
            <person name="Dockter R.B."/>
            <person name="Fauchery L."/>
            <person name="Guy J."/>
            <person name="Iotti M."/>
            <person name="Le Tacon F."/>
            <person name="Lindquist E.A."/>
            <person name="Lipzen A."/>
            <person name="Malagnac F."/>
            <person name="Mello A."/>
            <person name="Molinier V."/>
            <person name="Miyauchi S."/>
            <person name="Poulain J."/>
            <person name="Riccioni C."/>
            <person name="Rubini A."/>
            <person name="Sitrit Y."/>
            <person name="Splivallo R."/>
            <person name="Traeger S."/>
            <person name="Wang M."/>
            <person name="Zifcakova L."/>
            <person name="Wipf D."/>
            <person name="Zambonelli A."/>
            <person name="Paolocci F."/>
            <person name="Nowrousian M."/>
            <person name="Ottonello S."/>
            <person name="Baldrian P."/>
            <person name="Spatafora J.W."/>
            <person name="Henrissat B."/>
            <person name="Nagy L.G."/>
            <person name="Aury J.M."/>
            <person name="Wincker P."/>
            <person name="Grigoriev I.V."/>
            <person name="Bonfante P."/>
            <person name="Martin F.M."/>
        </authorList>
    </citation>
    <scope>NUCLEOTIDE SEQUENCE [LARGE SCALE GENOMIC DNA]</scope>
    <source>
        <strain evidence="1 2">ATCC MYA-4762</strain>
    </source>
</reference>
<dbReference type="InParanoid" id="A0A3N4LVH7"/>
<proteinExistence type="predicted"/>
<dbReference type="AlphaFoldDB" id="A0A3N4LVH7"/>
<gene>
    <name evidence="1" type="ORF">L211DRAFT_358820</name>
</gene>
<keyword evidence="2" id="KW-1185">Reference proteome</keyword>